<protein>
    <submittedName>
        <fullName evidence="2">DUF4397 domain-containing protein</fullName>
    </submittedName>
</protein>
<evidence type="ECO:0000259" key="1">
    <source>
        <dbReference type="Pfam" id="PF14344"/>
    </source>
</evidence>
<keyword evidence="3" id="KW-1185">Reference proteome</keyword>
<evidence type="ECO:0000313" key="2">
    <source>
        <dbReference type="EMBL" id="TFF34945.1"/>
    </source>
</evidence>
<organism evidence="2 3">
    <name type="scientific">Mucilaginibacter psychrotolerans</name>
    <dbReference type="NCBI Taxonomy" id="1524096"/>
    <lineage>
        <taxon>Bacteria</taxon>
        <taxon>Pseudomonadati</taxon>
        <taxon>Bacteroidota</taxon>
        <taxon>Sphingobacteriia</taxon>
        <taxon>Sphingobacteriales</taxon>
        <taxon>Sphingobacteriaceae</taxon>
        <taxon>Mucilaginibacter</taxon>
    </lineage>
</organism>
<dbReference type="RefSeq" id="WP_133234222.1">
    <property type="nucleotide sequence ID" value="NZ_SOZE01000025.1"/>
</dbReference>
<comment type="caution">
    <text evidence="2">The sequence shown here is derived from an EMBL/GenBank/DDBJ whole genome shotgun (WGS) entry which is preliminary data.</text>
</comment>
<sequence>MNNHNSSILKYLGVVIGSLLLVSQLVSCGKDNTTSLGTDNGYLNIVNLSPNINPVNLYAEYIKQGTTQYRYPNASGYFLMNINDTPLQVRPALSTTSSQINLISLPGSLKKNVRYTWFLTGLRSDSSLTYIFTVDSGATPAIGRSKVRLVNASPGSLGINVTANDSELFSKIAYKGVSDYREVTSGSYNFKISATNAPGVILTTLKNTTVLDGKLYTIYAYGLPNRTDTAAFSAGIILNTIPDKN</sequence>
<proteinExistence type="predicted"/>
<dbReference type="OrthoDB" id="794386at2"/>
<name>A0A4Y8S8I8_9SPHI</name>
<dbReference type="Proteomes" id="UP000297540">
    <property type="component" value="Unassembled WGS sequence"/>
</dbReference>
<accession>A0A4Y8S8I8</accession>
<dbReference type="AlphaFoldDB" id="A0A4Y8S8I8"/>
<evidence type="ECO:0000313" key="3">
    <source>
        <dbReference type="Proteomes" id="UP000297540"/>
    </source>
</evidence>
<dbReference type="EMBL" id="SOZE01000025">
    <property type="protein sequence ID" value="TFF34945.1"/>
    <property type="molecule type" value="Genomic_DNA"/>
</dbReference>
<feature type="domain" description="DUF4397" evidence="1">
    <location>
        <begin position="145"/>
        <end position="224"/>
    </location>
</feature>
<reference evidence="2 3" key="1">
    <citation type="journal article" date="2017" name="Int. J. Syst. Evol. Microbiol.">
        <title>Mucilaginibacterpsychrotolerans sp. nov., isolated from peatlands.</title>
        <authorList>
            <person name="Deng Y."/>
            <person name="Shen L."/>
            <person name="Xu B."/>
            <person name="Liu Y."/>
            <person name="Gu Z."/>
            <person name="Liu H."/>
            <person name="Zhou Y."/>
        </authorList>
    </citation>
    <scope>NUCLEOTIDE SEQUENCE [LARGE SCALE GENOMIC DNA]</scope>
    <source>
        <strain evidence="2 3">NH7-4</strain>
    </source>
</reference>
<gene>
    <name evidence="2" type="ORF">E2R66_20460</name>
</gene>
<dbReference type="InterPro" id="IPR025510">
    <property type="entry name" value="DUF4397"/>
</dbReference>
<dbReference type="Pfam" id="PF14344">
    <property type="entry name" value="DUF4397"/>
    <property type="match status" value="1"/>
</dbReference>